<name>A0A657IUA1_9MICC</name>
<organism evidence="2 3">
    <name type="scientific">Rothia kristinae</name>
    <dbReference type="NCBI Taxonomy" id="37923"/>
    <lineage>
        <taxon>Bacteria</taxon>
        <taxon>Bacillati</taxon>
        <taxon>Actinomycetota</taxon>
        <taxon>Actinomycetes</taxon>
        <taxon>Micrococcales</taxon>
        <taxon>Micrococcaceae</taxon>
        <taxon>Rothia</taxon>
    </lineage>
</organism>
<dbReference type="EMBL" id="LWGZ01000593">
    <property type="protein sequence ID" value="OAX59714.1"/>
    <property type="molecule type" value="Genomic_DNA"/>
</dbReference>
<dbReference type="AlphaFoldDB" id="A0A657IUA1"/>
<reference evidence="2 3" key="1">
    <citation type="submission" date="2016-04" db="EMBL/GenBank/DDBJ databases">
        <title>Identification of putative biosynthetic pathways for the production of bioactive secondary metabolites by the marine actinomycete Kocuria kristinae RUTW2-3.</title>
        <authorList>
            <person name="Waterworth S.C."/>
            <person name="Walmsley T.A."/>
            <person name="Matongo T."/>
            <person name="Davies-Coleman M.T."/>
            <person name="Dorrington R.A."/>
        </authorList>
    </citation>
    <scope>NUCLEOTIDE SEQUENCE [LARGE SCALE GENOMIC DNA]</scope>
    <source>
        <strain evidence="2 3">RUTW4-5</strain>
    </source>
</reference>
<dbReference type="Proteomes" id="UP000092021">
    <property type="component" value="Unassembled WGS sequence"/>
</dbReference>
<feature type="compositionally biased region" description="Low complexity" evidence="1">
    <location>
        <begin position="55"/>
        <end position="67"/>
    </location>
</feature>
<proteinExistence type="predicted"/>
<comment type="caution">
    <text evidence="2">The sequence shown here is derived from an EMBL/GenBank/DDBJ whole genome shotgun (WGS) entry which is preliminary data.</text>
</comment>
<sequence>MGPLPLHLGQQLRDLLGLGDEPGRTQQLPDAALAGPARSASIASATSFRYRKPRTSSTSSPSTGMRE</sequence>
<protein>
    <submittedName>
        <fullName evidence="2">Uncharacterized protein</fullName>
    </submittedName>
</protein>
<evidence type="ECO:0000313" key="2">
    <source>
        <dbReference type="EMBL" id="OAX59714.1"/>
    </source>
</evidence>
<gene>
    <name evidence="2" type="ORF">A5N15_06825</name>
</gene>
<accession>A0A657IUA1</accession>
<evidence type="ECO:0000313" key="3">
    <source>
        <dbReference type="Proteomes" id="UP000092021"/>
    </source>
</evidence>
<feature type="region of interest" description="Disordered" evidence="1">
    <location>
        <begin position="17"/>
        <end position="67"/>
    </location>
</feature>
<evidence type="ECO:0000256" key="1">
    <source>
        <dbReference type="SAM" id="MobiDB-lite"/>
    </source>
</evidence>